<proteinExistence type="predicted"/>
<keyword evidence="2" id="KW-1185">Reference proteome</keyword>
<accession>A0ABN9HSN3</accession>
<sequence length="57" mass="5825">MIHALMISAPQCCPPVPISAAHLYPSGPLSSAAYQCSIISASSSVHSISAHQCCLSV</sequence>
<organism evidence="1 2">
    <name type="scientific">Staurois parvus</name>
    <dbReference type="NCBI Taxonomy" id="386267"/>
    <lineage>
        <taxon>Eukaryota</taxon>
        <taxon>Metazoa</taxon>
        <taxon>Chordata</taxon>
        <taxon>Craniata</taxon>
        <taxon>Vertebrata</taxon>
        <taxon>Euteleostomi</taxon>
        <taxon>Amphibia</taxon>
        <taxon>Batrachia</taxon>
        <taxon>Anura</taxon>
        <taxon>Neobatrachia</taxon>
        <taxon>Ranoidea</taxon>
        <taxon>Ranidae</taxon>
        <taxon>Staurois</taxon>
    </lineage>
</organism>
<name>A0ABN9HSN3_9NEOB</name>
<dbReference type="EMBL" id="CATNWA010021974">
    <property type="protein sequence ID" value="CAI9624669.1"/>
    <property type="molecule type" value="Genomic_DNA"/>
</dbReference>
<comment type="caution">
    <text evidence="1">The sequence shown here is derived from an EMBL/GenBank/DDBJ whole genome shotgun (WGS) entry which is preliminary data.</text>
</comment>
<reference evidence="1" key="1">
    <citation type="submission" date="2023-05" db="EMBL/GenBank/DDBJ databases">
        <authorList>
            <person name="Stuckert A."/>
        </authorList>
    </citation>
    <scope>NUCLEOTIDE SEQUENCE</scope>
</reference>
<gene>
    <name evidence="1" type="ORF">SPARVUS_LOCUS16735287</name>
</gene>
<evidence type="ECO:0000313" key="2">
    <source>
        <dbReference type="Proteomes" id="UP001162483"/>
    </source>
</evidence>
<protein>
    <submittedName>
        <fullName evidence="1">Uncharacterized protein</fullName>
    </submittedName>
</protein>
<feature type="non-terminal residue" evidence="1">
    <location>
        <position position="57"/>
    </location>
</feature>
<evidence type="ECO:0000313" key="1">
    <source>
        <dbReference type="EMBL" id="CAI9624669.1"/>
    </source>
</evidence>
<dbReference type="Proteomes" id="UP001162483">
    <property type="component" value="Unassembled WGS sequence"/>
</dbReference>